<sequence>MPMISHKFLTRLVASAAFGLALSTATVGPTFAQSAFSPAVTVNDRVVTHYEIEQRALLLSLMNTPGDKRKVAKEQLIEDRLKQEAAEIIGIMPSEEGIQAGLVEFSKRTNLKPEDLIKALEAEGVSEQTLRAFLIAELSWRGVIQSRFAGRVQISEAEIDRAIASNSGAGGINVLLSEIVIPVTPQTNDQVQSLALQISEIRSQTEFEAAAVRYSQASTKDQGGKIDWISITKLPAPLRPMIMGLAQSEVTPPISLPNSVALFQMRGMQETGGSSPSYSAIDYAAYYLPGGRSAETLQLAKELRDRVDTCDDLYGEAYGQSKDVLDRQAVAPSKVPRDYALELAKLDENEISTSLTRPTSAGGQALVVLMLCGRTAVTGEEVSREDVASALRSQRYESYSNGYLEQLRADALIYEK</sequence>
<dbReference type="InterPro" id="IPR046357">
    <property type="entry name" value="PPIase_dom_sf"/>
</dbReference>
<keyword evidence="9" id="KW-1185">Reference proteome</keyword>
<evidence type="ECO:0000313" key="9">
    <source>
        <dbReference type="Proteomes" id="UP000306575"/>
    </source>
</evidence>
<dbReference type="Pfam" id="PF00639">
    <property type="entry name" value="Rotamase"/>
    <property type="match status" value="1"/>
</dbReference>
<dbReference type="Gene3D" id="1.10.4030.10">
    <property type="entry name" value="Porin chaperone SurA, peptide-binding domain"/>
    <property type="match status" value="1"/>
</dbReference>
<dbReference type="InterPro" id="IPR050280">
    <property type="entry name" value="OMP_Chaperone_SurA"/>
</dbReference>
<keyword evidence="2 6" id="KW-0732">Signal</keyword>
<evidence type="ECO:0000256" key="1">
    <source>
        <dbReference type="ARBA" id="ARBA00018370"/>
    </source>
</evidence>
<evidence type="ECO:0000256" key="2">
    <source>
        <dbReference type="ARBA" id="ARBA00022729"/>
    </source>
</evidence>
<evidence type="ECO:0000259" key="7">
    <source>
        <dbReference type="PROSITE" id="PS50198"/>
    </source>
</evidence>
<dbReference type="SUPFAM" id="SSF54534">
    <property type="entry name" value="FKBP-like"/>
    <property type="match status" value="1"/>
</dbReference>
<proteinExistence type="predicted"/>
<dbReference type="InterPro" id="IPR027304">
    <property type="entry name" value="Trigger_fact/SurA_dom_sf"/>
</dbReference>
<feature type="signal peptide" evidence="6">
    <location>
        <begin position="1"/>
        <end position="32"/>
    </location>
</feature>
<organism evidence="8 9">
    <name type="scientific">Shimia litoralis</name>
    <dbReference type="NCBI Taxonomy" id="420403"/>
    <lineage>
        <taxon>Bacteria</taxon>
        <taxon>Pseudomonadati</taxon>
        <taxon>Pseudomonadota</taxon>
        <taxon>Alphaproteobacteria</taxon>
        <taxon>Rhodobacterales</taxon>
        <taxon>Roseobacteraceae</taxon>
    </lineage>
</organism>
<dbReference type="AlphaFoldDB" id="A0A4U7N5E7"/>
<dbReference type="PROSITE" id="PS50198">
    <property type="entry name" value="PPIC_PPIASE_2"/>
    <property type="match status" value="1"/>
</dbReference>
<keyword evidence="5 8" id="KW-0413">Isomerase</keyword>
<evidence type="ECO:0000256" key="5">
    <source>
        <dbReference type="PROSITE-ProRule" id="PRU00278"/>
    </source>
</evidence>
<dbReference type="InterPro" id="IPR000297">
    <property type="entry name" value="PPIase_PpiC"/>
</dbReference>
<evidence type="ECO:0000256" key="4">
    <source>
        <dbReference type="ARBA" id="ARBA00031484"/>
    </source>
</evidence>
<gene>
    <name evidence="8" type="ORF">FAP39_09350</name>
</gene>
<dbReference type="SUPFAM" id="SSF109998">
    <property type="entry name" value="Triger factor/SurA peptide-binding domain-like"/>
    <property type="match status" value="1"/>
</dbReference>
<dbReference type="EMBL" id="SULI01000009">
    <property type="protein sequence ID" value="TKZ20817.1"/>
    <property type="molecule type" value="Genomic_DNA"/>
</dbReference>
<dbReference type="PANTHER" id="PTHR47637">
    <property type="entry name" value="CHAPERONE SURA"/>
    <property type="match status" value="1"/>
</dbReference>
<reference evidence="8 9" key="1">
    <citation type="submission" date="2019-04" db="EMBL/GenBank/DDBJ databases">
        <title>Genome sequence of Pelagicola litoralis CL-ES2.</title>
        <authorList>
            <person name="Cao J."/>
        </authorList>
    </citation>
    <scope>NUCLEOTIDE SEQUENCE [LARGE SCALE GENOMIC DNA]</scope>
    <source>
        <strain evidence="8 9">CL-ES2</strain>
    </source>
</reference>
<dbReference type="PANTHER" id="PTHR47637:SF1">
    <property type="entry name" value="CHAPERONE SURA"/>
    <property type="match status" value="1"/>
</dbReference>
<feature type="domain" description="PpiC" evidence="7">
    <location>
        <begin position="171"/>
        <end position="267"/>
    </location>
</feature>
<evidence type="ECO:0000313" key="8">
    <source>
        <dbReference type="EMBL" id="TKZ20817.1"/>
    </source>
</evidence>
<accession>A0A4U7N5E7</accession>
<comment type="caution">
    <text evidence="8">The sequence shown here is derived from an EMBL/GenBank/DDBJ whole genome shotgun (WGS) entry which is preliminary data.</text>
</comment>
<feature type="chain" id="PRO_5020553780" description="Parvulin-like PPIase" evidence="6">
    <location>
        <begin position="33"/>
        <end position="416"/>
    </location>
</feature>
<dbReference type="OrthoDB" id="9791746at2"/>
<protein>
    <recommendedName>
        <fullName evidence="1">Parvulin-like PPIase</fullName>
    </recommendedName>
    <alternativeName>
        <fullName evidence="3">Peptidyl-prolyl cis-trans isomerase plp</fullName>
    </alternativeName>
    <alternativeName>
        <fullName evidence="4">Rotamase plp</fullName>
    </alternativeName>
</protein>
<evidence type="ECO:0000256" key="3">
    <source>
        <dbReference type="ARBA" id="ARBA00030642"/>
    </source>
</evidence>
<evidence type="ECO:0000256" key="6">
    <source>
        <dbReference type="SAM" id="SignalP"/>
    </source>
</evidence>
<keyword evidence="5" id="KW-0697">Rotamase</keyword>
<dbReference type="Gene3D" id="3.10.50.40">
    <property type="match status" value="1"/>
</dbReference>
<dbReference type="Proteomes" id="UP000306575">
    <property type="component" value="Unassembled WGS sequence"/>
</dbReference>
<dbReference type="GO" id="GO:0003755">
    <property type="term" value="F:peptidyl-prolyl cis-trans isomerase activity"/>
    <property type="evidence" value="ECO:0007669"/>
    <property type="project" value="UniProtKB-KW"/>
</dbReference>
<name>A0A4U7N5E7_9RHOB</name>